<dbReference type="PATRIC" id="fig|579748.3.peg.1902"/>
<keyword evidence="3 6" id="KW-0597">Phosphoprotein</keyword>
<dbReference type="CDD" id="cd00082">
    <property type="entry name" value="HisKA"/>
    <property type="match status" value="1"/>
</dbReference>
<dbReference type="InterPro" id="IPR003594">
    <property type="entry name" value="HATPase_dom"/>
</dbReference>
<evidence type="ECO:0000256" key="4">
    <source>
        <dbReference type="ARBA" id="ARBA00022801"/>
    </source>
</evidence>
<keyword evidence="11" id="KW-1185">Reference proteome</keyword>
<feature type="transmembrane region" description="Helical" evidence="7">
    <location>
        <begin position="12"/>
        <end position="34"/>
    </location>
</feature>
<dbReference type="SMART" id="SM00448">
    <property type="entry name" value="REC"/>
    <property type="match status" value="1"/>
</dbReference>
<dbReference type="PANTHER" id="PTHR45339:SF1">
    <property type="entry name" value="HYBRID SIGNAL TRANSDUCTION HISTIDINE KINASE J"/>
    <property type="match status" value="1"/>
</dbReference>
<dbReference type="RefSeq" id="WP_045955422.1">
    <property type="nucleotide sequence ID" value="NZ_JXXV01000016.1"/>
</dbReference>
<keyword evidence="7" id="KW-1133">Transmembrane helix</keyword>
<dbReference type="FunFam" id="1.10.287.130:FF:000089">
    <property type="entry name" value="Sensor histidine kinase"/>
    <property type="match status" value="1"/>
</dbReference>
<keyword evidence="4" id="KW-0378">Hydrolase</keyword>
<accession>A0A0F4NJV3</accession>
<dbReference type="InterPro" id="IPR036890">
    <property type="entry name" value="HATPase_C_sf"/>
</dbReference>
<dbReference type="InterPro" id="IPR001789">
    <property type="entry name" value="Sig_transdc_resp-reg_receiver"/>
</dbReference>
<dbReference type="SUPFAM" id="SSF47384">
    <property type="entry name" value="Homodimeric domain of signal transducing histidine kinase"/>
    <property type="match status" value="1"/>
</dbReference>
<evidence type="ECO:0000256" key="6">
    <source>
        <dbReference type="PROSITE-ProRule" id="PRU00169"/>
    </source>
</evidence>
<name>A0A0F4NJV3_9VIBR</name>
<evidence type="ECO:0000259" key="8">
    <source>
        <dbReference type="PROSITE" id="PS50109"/>
    </source>
</evidence>
<dbReference type="PROSITE" id="PS50110">
    <property type="entry name" value="RESPONSE_REGULATORY"/>
    <property type="match status" value="1"/>
</dbReference>
<dbReference type="Gene3D" id="3.40.50.2300">
    <property type="match status" value="1"/>
</dbReference>
<proteinExistence type="predicted"/>
<dbReference type="CDD" id="cd17546">
    <property type="entry name" value="REC_hyHK_CKI1_RcsC-like"/>
    <property type="match status" value="1"/>
</dbReference>
<evidence type="ECO:0000259" key="9">
    <source>
        <dbReference type="PROSITE" id="PS50110"/>
    </source>
</evidence>
<dbReference type="FunFam" id="3.30.565.10:FF:000010">
    <property type="entry name" value="Sensor histidine kinase RcsC"/>
    <property type="match status" value="1"/>
</dbReference>
<dbReference type="SUPFAM" id="SSF52172">
    <property type="entry name" value="CheY-like"/>
    <property type="match status" value="1"/>
</dbReference>
<dbReference type="Pfam" id="PF00512">
    <property type="entry name" value="HisKA"/>
    <property type="match status" value="1"/>
</dbReference>
<dbReference type="InterPro" id="IPR036097">
    <property type="entry name" value="HisK_dim/P_sf"/>
</dbReference>
<keyword evidence="7" id="KW-0812">Transmembrane</keyword>
<dbReference type="Pfam" id="PF00072">
    <property type="entry name" value="Response_reg"/>
    <property type="match status" value="1"/>
</dbReference>
<evidence type="ECO:0000256" key="2">
    <source>
        <dbReference type="ARBA" id="ARBA00012438"/>
    </source>
</evidence>
<evidence type="ECO:0000256" key="3">
    <source>
        <dbReference type="ARBA" id="ARBA00022553"/>
    </source>
</evidence>
<comment type="catalytic activity">
    <reaction evidence="1">
        <text>ATP + protein L-histidine = ADP + protein N-phospho-L-histidine.</text>
        <dbReference type="EC" id="2.7.13.3"/>
    </reaction>
</comment>
<dbReference type="Pfam" id="PF02518">
    <property type="entry name" value="HATPase_c"/>
    <property type="match status" value="1"/>
</dbReference>
<evidence type="ECO:0000313" key="10">
    <source>
        <dbReference type="EMBL" id="KJY83184.1"/>
    </source>
</evidence>
<dbReference type="Gene3D" id="1.10.287.130">
    <property type="match status" value="1"/>
</dbReference>
<dbReference type="InterPro" id="IPR004358">
    <property type="entry name" value="Sig_transdc_His_kin-like_C"/>
</dbReference>
<keyword evidence="10" id="KW-0418">Kinase</keyword>
<dbReference type="InterPro" id="IPR011006">
    <property type="entry name" value="CheY-like_superfamily"/>
</dbReference>
<dbReference type="InterPro" id="IPR003661">
    <property type="entry name" value="HisK_dim/P_dom"/>
</dbReference>
<feature type="domain" description="Histidine kinase" evidence="8">
    <location>
        <begin position="359"/>
        <end position="579"/>
    </location>
</feature>
<dbReference type="PROSITE" id="PS50109">
    <property type="entry name" value="HIS_KIN"/>
    <property type="match status" value="1"/>
</dbReference>
<keyword evidence="10" id="KW-0808">Transferase</keyword>
<organism evidence="10 11">
    <name type="scientific">Vibrio galatheae</name>
    <dbReference type="NCBI Taxonomy" id="579748"/>
    <lineage>
        <taxon>Bacteria</taxon>
        <taxon>Pseudomonadati</taxon>
        <taxon>Pseudomonadota</taxon>
        <taxon>Gammaproteobacteria</taxon>
        <taxon>Vibrionales</taxon>
        <taxon>Vibrionaceae</taxon>
        <taxon>Vibrio</taxon>
    </lineage>
</organism>
<keyword evidence="5" id="KW-0902">Two-component regulatory system</keyword>
<dbReference type="GO" id="GO:0016787">
    <property type="term" value="F:hydrolase activity"/>
    <property type="evidence" value="ECO:0007669"/>
    <property type="project" value="UniProtKB-KW"/>
</dbReference>
<dbReference type="AlphaFoldDB" id="A0A0F4NJV3"/>
<protein>
    <recommendedName>
        <fullName evidence="2">histidine kinase</fullName>
        <ecNumber evidence="2">2.7.13.3</ecNumber>
    </recommendedName>
</protein>
<dbReference type="EC" id="2.7.13.3" evidence="2"/>
<feature type="domain" description="Response regulatory" evidence="9">
    <location>
        <begin position="599"/>
        <end position="716"/>
    </location>
</feature>
<dbReference type="EMBL" id="JXXV01000016">
    <property type="protein sequence ID" value="KJY83184.1"/>
    <property type="molecule type" value="Genomic_DNA"/>
</dbReference>
<dbReference type="STRING" id="579748.TW81_09235"/>
<dbReference type="SUPFAM" id="SSF55874">
    <property type="entry name" value="ATPase domain of HSP90 chaperone/DNA topoisomerase II/histidine kinase"/>
    <property type="match status" value="1"/>
</dbReference>
<comment type="caution">
    <text evidence="10">The sequence shown here is derived from an EMBL/GenBank/DDBJ whole genome shotgun (WGS) entry which is preliminary data.</text>
</comment>
<dbReference type="InterPro" id="IPR005467">
    <property type="entry name" value="His_kinase_dom"/>
</dbReference>
<dbReference type="CDD" id="cd12913">
    <property type="entry name" value="PDC1_MCP_like"/>
    <property type="match status" value="1"/>
</dbReference>
<sequence length="812" mass="90696">MDIQSSLKRKSIFALAIYLALVVTLIGTVSYLTVEPPTRSQLEKNLDLRTELISTQIEQTLNSSLGTLQAVVSIGSNHESQEHQADLLFSLFSLVDGVTVSGGLWPAPYSIDATTPYKSLFFNRASDGQIDRVFSWDNPESGGYDKETWYTSVINKPIGTVSWSQVYIDPFTHVQMTTASSPYYVDGEFAGVATIDISLETLLQFVRKHAEEYDLGVLLRDSYGDVITEHNFQLAMDSYISENDFGDFNWSVDVVNAKYLVAEQVYEVVSNVEVMVVPIMLICVMLGYMLINRFLISPIVVIARSLDDSKEGGAIEIDYQSQDEIKYLIDALNQKTVYLEQEKVKAQASTKAKSAFLATLSHEIRTPMNGVLGTAQLLLKTDLNQEQKKHLKTLYESGEHMMTLLNEILDFSKVEQGHIELEATPFPLESLIGSINSVYFSLCAEKGLTFNIQSQVPQQRWYLCDKARLRQILFNLLNNAVKFTAQGYVEVHFKEEVRSGDNFLVIQVSDSGIGIAKKAQSRIFKPFEQAESSTTRRFGGTGLGLAIVKQLCELMGGEVSVTSELGTGSSFDVAIRADISQPLTTEYRELVKLNYQGLKALIVEDNRTNALILSTFMTNKGFSCECVENGEQAVYAVQQQEFDLVLMDNHMPVMDGVEATVAIRNLPGRVSNLLIFGCTADVFKDTRERMLFSGVDYIISKPIDETELDDALISYSDKLYQFQPHLLNQPVAPNDVNVEIDKPLTMFFMAVENQDLAKAKGFLTQIKHCLQAIDTSVLDTNLDGIEARLAQGQFPLPEELDLLVIQVKDYCN</sequence>
<dbReference type="SMART" id="SM00388">
    <property type="entry name" value="HisKA"/>
    <property type="match status" value="1"/>
</dbReference>
<keyword evidence="7" id="KW-0472">Membrane</keyword>
<dbReference type="Proteomes" id="UP000033673">
    <property type="component" value="Unassembled WGS sequence"/>
</dbReference>
<dbReference type="Gene3D" id="3.30.450.20">
    <property type="entry name" value="PAS domain"/>
    <property type="match status" value="1"/>
</dbReference>
<dbReference type="GO" id="GO:0000155">
    <property type="term" value="F:phosphorelay sensor kinase activity"/>
    <property type="evidence" value="ECO:0007669"/>
    <property type="project" value="InterPro"/>
</dbReference>
<evidence type="ECO:0000256" key="5">
    <source>
        <dbReference type="ARBA" id="ARBA00023012"/>
    </source>
</evidence>
<gene>
    <name evidence="10" type="ORF">TW81_09235</name>
</gene>
<feature type="modified residue" description="4-aspartylphosphate" evidence="6">
    <location>
        <position position="648"/>
    </location>
</feature>
<evidence type="ECO:0000256" key="1">
    <source>
        <dbReference type="ARBA" id="ARBA00000085"/>
    </source>
</evidence>
<dbReference type="PRINTS" id="PR00344">
    <property type="entry name" value="BCTRLSENSOR"/>
</dbReference>
<evidence type="ECO:0000313" key="11">
    <source>
        <dbReference type="Proteomes" id="UP000033673"/>
    </source>
</evidence>
<dbReference type="PANTHER" id="PTHR45339">
    <property type="entry name" value="HYBRID SIGNAL TRANSDUCTION HISTIDINE KINASE J"/>
    <property type="match status" value="1"/>
</dbReference>
<reference evidence="10 11" key="1">
    <citation type="journal article" date="2015" name="BMC Genomics">
        <title>Genome mining reveals unlocked bioactive potential of marine Gram-negative bacteria.</title>
        <authorList>
            <person name="Machado H."/>
            <person name="Sonnenschein E.C."/>
            <person name="Melchiorsen J."/>
            <person name="Gram L."/>
        </authorList>
    </citation>
    <scope>NUCLEOTIDE SEQUENCE [LARGE SCALE GENOMIC DNA]</scope>
    <source>
        <strain evidence="10 11">S2757</strain>
    </source>
</reference>
<dbReference type="Pfam" id="PF22673">
    <property type="entry name" value="MCP-like_PDC_1"/>
    <property type="match status" value="1"/>
</dbReference>
<dbReference type="Gene3D" id="3.30.565.10">
    <property type="entry name" value="Histidine kinase-like ATPase, C-terminal domain"/>
    <property type="match status" value="1"/>
</dbReference>
<dbReference type="SMART" id="SM00387">
    <property type="entry name" value="HATPase_c"/>
    <property type="match status" value="1"/>
</dbReference>
<dbReference type="CDD" id="cd16922">
    <property type="entry name" value="HATPase_EvgS-ArcB-TorS-like"/>
    <property type="match status" value="1"/>
</dbReference>
<dbReference type="OrthoDB" id="9810730at2"/>
<evidence type="ECO:0000256" key="7">
    <source>
        <dbReference type="SAM" id="Phobius"/>
    </source>
</evidence>